<dbReference type="AlphaFoldDB" id="A0A9X1XYG2"/>
<keyword evidence="3" id="KW-1185">Reference proteome</keyword>
<accession>A0A9X1XYG2</accession>
<evidence type="ECO:0000313" key="2">
    <source>
        <dbReference type="EMBL" id="MCK8487587.1"/>
    </source>
</evidence>
<sequence length="187" mass="21538">MTDMKEQLRRQFPVLESERLILRRLLPEDAAAMFRCMSDPAVRAFTEMNPGKLLFPGRLYRYFEESYRFLRDLHFAVIRKGEGDWIGLCSLQYWDVEGQKARLGYLISPAHWNQGYATEAVERVLDFAVSKLGLSSVEARCSADNPASERVLKKCGLRESGHLVTTGGMGERVQLKRYLFEGKFFET</sequence>
<evidence type="ECO:0000259" key="1">
    <source>
        <dbReference type="PROSITE" id="PS51186"/>
    </source>
</evidence>
<dbReference type="PANTHER" id="PTHR43792">
    <property type="entry name" value="GNAT FAMILY, PUTATIVE (AFU_ORTHOLOGUE AFUA_3G00765)-RELATED-RELATED"/>
    <property type="match status" value="1"/>
</dbReference>
<proteinExistence type="predicted"/>
<reference evidence="2" key="1">
    <citation type="submission" date="2022-04" db="EMBL/GenBank/DDBJ databases">
        <authorList>
            <person name="Seo M.-J."/>
        </authorList>
    </citation>
    <scope>NUCLEOTIDE SEQUENCE</scope>
    <source>
        <strain evidence="2">MBLB2552</strain>
    </source>
</reference>
<dbReference type="Proteomes" id="UP001139534">
    <property type="component" value="Unassembled WGS sequence"/>
</dbReference>
<dbReference type="InterPro" id="IPR000182">
    <property type="entry name" value="GNAT_dom"/>
</dbReference>
<dbReference type="InterPro" id="IPR016181">
    <property type="entry name" value="Acyl_CoA_acyltransferase"/>
</dbReference>
<feature type="domain" description="N-acetyltransferase" evidence="1">
    <location>
        <begin position="20"/>
        <end position="181"/>
    </location>
</feature>
<dbReference type="Pfam" id="PF13302">
    <property type="entry name" value="Acetyltransf_3"/>
    <property type="match status" value="1"/>
</dbReference>
<dbReference type="CDD" id="cd04301">
    <property type="entry name" value="NAT_SF"/>
    <property type="match status" value="1"/>
</dbReference>
<protein>
    <submittedName>
        <fullName evidence="2">GNAT family N-acetyltransferase</fullName>
    </submittedName>
</protein>
<dbReference type="Gene3D" id="3.40.630.30">
    <property type="match status" value="1"/>
</dbReference>
<dbReference type="RefSeq" id="WP_248551682.1">
    <property type="nucleotide sequence ID" value="NZ_JALPRK010000007.1"/>
</dbReference>
<dbReference type="PANTHER" id="PTHR43792:SF9">
    <property type="entry name" value="RIBOSOMAL-PROTEIN-ALANINE ACETYLTRANSFERASE"/>
    <property type="match status" value="1"/>
</dbReference>
<dbReference type="SUPFAM" id="SSF55729">
    <property type="entry name" value="Acyl-CoA N-acyltransferases (Nat)"/>
    <property type="match status" value="1"/>
</dbReference>
<dbReference type="InterPro" id="IPR051531">
    <property type="entry name" value="N-acetyltransferase"/>
</dbReference>
<evidence type="ECO:0000313" key="3">
    <source>
        <dbReference type="Proteomes" id="UP001139534"/>
    </source>
</evidence>
<dbReference type="PROSITE" id="PS51186">
    <property type="entry name" value="GNAT"/>
    <property type="match status" value="1"/>
</dbReference>
<dbReference type="EMBL" id="JALPRK010000007">
    <property type="protein sequence ID" value="MCK8487587.1"/>
    <property type="molecule type" value="Genomic_DNA"/>
</dbReference>
<organism evidence="2 3">
    <name type="scientific">Paenibacillus mellifer</name>
    <dbReference type="NCBI Taxonomy" id="2937794"/>
    <lineage>
        <taxon>Bacteria</taxon>
        <taxon>Bacillati</taxon>
        <taxon>Bacillota</taxon>
        <taxon>Bacilli</taxon>
        <taxon>Bacillales</taxon>
        <taxon>Paenibacillaceae</taxon>
        <taxon>Paenibacillus</taxon>
    </lineage>
</organism>
<gene>
    <name evidence="2" type="ORF">M0651_10420</name>
</gene>
<name>A0A9X1XYG2_9BACL</name>
<dbReference type="GO" id="GO:0005737">
    <property type="term" value="C:cytoplasm"/>
    <property type="evidence" value="ECO:0007669"/>
    <property type="project" value="TreeGrafter"/>
</dbReference>
<comment type="caution">
    <text evidence="2">The sequence shown here is derived from an EMBL/GenBank/DDBJ whole genome shotgun (WGS) entry which is preliminary data.</text>
</comment>
<dbReference type="GO" id="GO:0008999">
    <property type="term" value="F:protein-N-terminal-alanine acetyltransferase activity"/>
    <property type="evidence" value="ECO:0007669"/>
    <property type="project" value="TreeGrafter"/>
</dbReference>